<gene>
    <name evidence="2" type="ORF">A1O3_02505</name>
</gene>
<dbReference type="HOGENOM" id="CLU_1981381_0_0_1"/>
<dbReference type="RefSeq" id="XP_007730835.1">
    <property type="nucleotide sequence ID" value="XM_007732645.1"/>
</dbReference>
<name>W9YAB6_9EURO</name>
<dbReference type="Proteomes" id="UP000019478">
    <property type="component" value="Unassembled WGS sequence"/>
</dbReference>
<comment type="caution">
    <text evidence="2">The sequence shown here is derived from an EMBL/GenBank/DDBJ whole genome shotgun (WGS) entry which is preliminary data.</text>
</comment>
<feature type="compositionally biased region" description="Polar residues" evidence="1">
    <location>
        <begin position="50"/>
        <end position="61"/>
    </location>
</feature>
<keyword evidence="3" id="KW-1185">Reference proteome</keyword>
<protein>
    <submittedName>
        <fullName evidence="2">Uncharacterized protein</fullName>
    </submittedName>
</protein>
<organism evidence="2 3">
    <name type="scientific">Capronia epimyces CBS 606.96</name>
    <dbReference type="NCBI Taxonomy" id="1182542"/>
    <lineage>
        <taxon>Eukaryota</taxon>
        <taxon>Fungi</taxon>
        <taxon>Dikarya</taxon>
        <taxon>Ascomycota</taxon>
        <taxon>Pezizomycotina</taxon>
        <taxon>Eurotiomycetes</taxon>
        <taxon>Chaetothyriomycetidae</taxon>
        <taxon>Chaetothyriales</taxon>
        <taxon>Herpotrichiellaceae</taxon>
        <taxon>Capronia</taxon>
    </lineage>
</organism>
<dbReference type="EMBL" id="AMGY01000002">
    <property type="protein sequence ID" value="EXJ89438.1"/>
    <property type="molecule type" value="Genomic_DNA"/>
</dbReference>
<dbReference type="STRING" id="1182542.W9YAB6"/>
<evidence type="ECO:0000313" key="3">
    <source>
        <dbReference type="Proteomes" id="UP000019478"/>
    </source>
</evidence>
<evidence type="ECO:0000313" key="2">
    <source>
        <dbReference type="EMBL" id="EXJ89438.1"/>
    </source>
</evidence>
<reference evidence="2 3" key="1">
    <citation type="submission" date="2013-03" db="EMBL/GenBank/DDBJ databases">
        <title>The Genome Sequence of Capronia epimyces CBS 606.96.</title>
        <authorList>
            <consortium name="The Broad Institute Genomics Platform"/>
            <person name="Cuomo C."/>
            <person name="de Hoog S."/>
            <person name="Gorbushina A."/>
            <person name="Walker B."/>
            <person name="Young S.K."/>
            <person name="Zeng Q."/>
            <person name="Gargeya S."/>
            <person name="Fitzgerald M."/>
            <person name="Haas B."/>
            <person name="Abouelleil A."/>
            <person name="Allen A.W."/>
            <person name="Alvarado L."/>
            <person name="Arachchi H.M."/>
            <person name="Berlin A.M."/>
            <person name="Chapman S.B."/>
            <person name="Gainer-Dewar J."/>
            <person name="Goldberg J."/>
            <person name="Griggs A."/>
            <person name="Gujja S."/>
            <person name="Hansen M."/>
            <person name="Howarth C."/>
            <person name="Imamovic A."/>
            <person name="Ireland A."/>
            <person name="Larimer J."/>
            <person name="McCowan C."/>
            <person name="Murphy C."/>
            <person name="Pearson M."/>
            <person name="Poon T.W."/>
            <person name="Priest M."/>
            <person name="Roberts A."/>
            <person name="Saif S."/>
            <person name="Shea T."/>
            <person name="Sisk P."/>
            <person name="Sykes S."/>
            <person name="Wortman J."/>
            <person name="Nusbaum C."/>
            <person name="Birren B."/>
        </authorList>
    </citation>
    <scope>NUCLEOTIDE SEQUENCE [LARGE SCALE GENOMIC DNA]</scope>
    <source>
        <strain evidence="2 3">CBS 606.96</strain>
    </source>
</reference>
<dbReference type="AlphaFoldDB" id="W9YAB6"/>
<proteinExistence type="predicted"/>
<evidence type="ECO:0000256" key="1">
    <source>
        <dbReference type="SAM" id="MobiDB-lite"/>
    </source>
</evidence>
<feature type="region of interest" description="Disordered" evidence="1">
    <location>
        <begin position="50"/>
        <end position="71"/>
    </location>
</feature>
<sequence>MTSDTRFRHERDTAAALDLMSRGADYIKGDNLSRYVDLFKVVRDQVYSSSARQGSEPTNINPLPPSGDNMDTIPETTVDNEELFPFLDGQDFDSYINQVTGYFADSATEMDHVLTAWYGSILSETQ</sequence>
<dbReference type="OrthoDB" id="25921at2759"/>
<accession>W9YAB6</accession>
<dbReference type="GeneID" id="19166635"/>